<reference evidence="2 4" key="2">
    <citation type="journal article" date="2018" name="Plant J.">
        <title>The Physcomitrella patens chromosome-scale assembly reveals moss genome structure and evolution.</title>
        <authorList>
            <person name="Lang D."/>
            <person name="Ullrich K.K."/>
            <person name="Murat F."/>
            <person name="Fuchs J."/>
            <person name="Jenkins J."/>
            <person name="Haas F.B."/>
            <person name="Piednoel M."/>
            <person name="Gundlach H."/>
            <person name="Van Bel M."/>
            <person name="Meyberg R."/>
            <person name="Vives C."/>
            <person name="Morata J."/>
            <person name="Symeonidi A."/>
            <person name="Hiss M."/>
            <person name="Muchero W."/>
            <person name="Kamisugi Y."/>
            <person name="Saleh O."/>
            <person name="Blanc G."/>
            <person name="Decker E.L."/>
            <person name="van Gessel N."/>
            <person name="Grimwood J."/>
            <person name="Hayes R.D."/>
            <person name="Graham S.W."/>
            <person name="Gunter L.E."/>
            <person name="McDaniel S.F."/>
            <person name="Hoernstein S.N.W."/>
            <person name="Larsson A."/>
            <person name="Li F.W."/>
            <person name="Perroud P.F."/>
            <person name="Phillips J."/>
            <person name="Ranjan P."/>
            <person name="Rokshar D.S."/>
            <person name="Rothfels C.J."/>
            <person name="Schneider L."/>
            <person name="Shu S."/>
            <person name="Stevenson D.W."/>
            <person name="Thummler F."/>
            <person name="Tillich M."/>
            <person name="Villarreal Aguilar J.C."/>
            <person name="Widiez T."/>
            <person name="Wong G.K."/>
            <person name="Wymore A."/>
            <person name="Zhang Y."/>
            <person name="Zimmer A.D."/>
            <person name="Quatrano R.S."/>
            <person name="Mayer K.F.X."/>
            <person name="Goodstein D."/>
            <person name="Casacuberta J.M."/>
            <person name="Vandepoele K."/>
            <person name="Reski R."/>
            <person name="Cuming A.C."/>
            <person name="Tuskan G.A."/>
            <person name="Maumus F."/>
            <person name="Salse J."/>
            <person name="Schmutz J."/>
            <person name="Rensing S.A."/>
        </authorList>
    </citation>
    <scope>NUCLEOTIDE SEQUENCE [LARGE SCALE GENOMIC DNA]</scope>
    <source>
        <strain evidence="3 4">cv. Gransden 2004</strain>
    </source>
</reference>
<evidence type="ECO:0000313" key="2">
    <source>
        <dbReference type="EMBL" id="PNR53034.1"/>
    </source>
</evidence>
<organism evidence="2">
    <name type="scientific">Physcomitrium patens</name>
    <name type="common">Spreading-leaved earth moss</name>
    <name type="synonym">Physcomitrella patens</name>
    <dbReference type="NCBI Taxonomy" id="3218"/>
    <lineage>
        <taxon>Eukaryota</taxon>
        <taxon>Viridiplantae</taxon>
        <taxon>Streptophyta</taxon>
        <taxon>Embryophyta</taxon>
        <taxon>Bryophyta</taxon>
        <taxon>Bryophytina</taxon>
        <taxon>Bryopsida</taxon>
        <taxon>Funariidae</taxon>
        <taxon>Funariales</taxon>
        <taxon>Funariaceae</taxon>
        <taxon>Physcomitrium</taxon>
    </lineage>
</organism>
<protein>
    <recommendedName>
        <fullName evidence="1">Ribonuclease H1 N-terminal domain-containing protein</fullName>
    </recommendedName>
</protein>
<dbReference type="InterPro" id="IPR037056">
    <property type="entry name" value="RNase_H1_N_sf"/>
</dbReference>
<dbReference type="InterPro" id="IPR011320">
    <property type="entry name" value="RNase_H1_N"/>
</dbReference>
<proteinExistence type="predicted"/>
<reference evidence="3" key="3">
    <citation type="submission" date="2020-12" db="UniProtKB">
        <authorList>
            <consortium name="EnsemblPlants"/>
        </authorList>
    </citation>
    <scope>IDENTIFICATION</scope>
</reference>
<evidence type="ECO:0000313" key="3">
    <source>
        <dbReference type="EnsemblPlants" id="Pp3c6_24180V3.1"/>
    </source>
</evidence>
<dbReference type="Pfam" id="PF01693">
    <property type="entry name" value="Cauli_VI"/>
    <property type="match status" value="1"/>
</dbReference>
<dbReference type="EnsemblPlants" id="Pp3c6_24180V3.1">
    <property type="protein sequence ID" value="Pp3c6_24180V3.1"/>
    <property type="gene ID" value="Pp3c6_24180"/>
</dbReference>
<dbReference type="Gene3D" id="3.40.970.10">
    <property type="entry name" value="Ribonuclease H1, N-terminal domain"/>
    <property type="match status" value="1"/>
</dbReference>
<evidence type="ECO:0000313" key="4">
    <source>
        <dbReference type="Proteomes" id="UP000006727"/>
    </source>
</evidence>
<dbReference type="Gramene" id="Pp3c6_24180V3.1">
    <property type="protein sequence ID" value="Pp3c6_24180V3.1"/>
    <property type="gene ID" value="Pp3c6_24180"/>
</dbReference>
<sequence length="66" mass="7728">MRQRNQSIPSFQNQVTGGCMVRWTDCKRQVTKFRGAIHKSFKTMEEAEHFVLGNYVFLGFCKLDLI</sequence>
<reference evidence="2 4" key="1">
    <citation type="journal article" date="2008" name="Science">
        <title>The Physcomitrella genome reveals evolutionary insights into the conquest of land by plants.</title>
        <authorList>
            <person name="Rensing S."/>
            <person name="Lang D."/>
            <person name="Zimmer A."/>
            <person name="Terry A."/>
            <person name="Salamov A."/>
            <person name="Shapiro H."/>
            <person name="Nishiyama T."/>
            <person name="Perroud P.-F."/>
            <person name="Lindquist E."/>
            <person name="Kamisugi Y."/>
            <person name="Tanahashi T."/>
            <person name="Sakakibara K."/>
            <person name="Fujita T."/>
            <person name="Oishi K."/>
            <person name="Shin-I T."/>
            <person name="Kuroki Y."/>
            <person name="Toyoda A."/>
            <person name="Suzuki Y."/>
            <person name="Hashimoto A."/>
            <person name="Yamaguchi K."/>
            <person name="Sugano A."/>
            <person name="Kohara Y."/>
            <person name="Fujiyama A."/>
            <person name="Anterola A."/>
            <person name="Aoki S."/>
            <person name="Ashton N."/>
            <person name="Barbazuk W.B."/>
            <person name="Barker E."/>
            <person name="Bennetzen J."/>
            <person name="Bezanilla M."/>
            <person name="Blankenship R."/>
            <person name="Cho S.H."/>
            <person name="Dutcher S."/>
            <person name="Estelle M."/>
            <person name="Fawcett J.A."/>
            <person name="Gundlach H."/>
            <person name="Hanada K."/>
            <person name="Heyl A."/>
            <person name="Hicks K.A."/>
            <person name="Hugh J."/>
            <person name="Lohr M."/>
            <person name="Mayer K."/>
            <person name="Melkozernov A."/>
            <person name="Murata T."/>
            <person name="Nelson D."/>
            <person name="Pils B."/>
            <person name="Prigge M."/>
            <person name="Reiss B."/>
            <person name="Renner T."/>
            <person name="Rombauts S."/>
            <person name="Rushton P."/>
            <person name="Sanderfoot A."/>
            <person name="Schween G."/>
            <person name="Shiu S.-H."/>
            <person name="Stueber K."/>
            <person name="Theodoulou F.L."/>
            <person name="Tu H."/>
            <person name="Van de Peer Y."/>
            <person name="Verrier P.J."/>
            <person name="Waters E."/>
            <person name="Wood A."/>
            <person name="Yang L."/>
            <person name="Cove D."/>
            <person name="Cuming A."/>
            <person name="Hasebe M."/>
            <person name="Lucas S."/>
            <person name="Mishler D.B."/>
            <person name="Reski R."/>
            <person name="Grigoriev I."/>
            <person name="Quatrano R.S."/>
            <person name="Boore J.L."/>
        </authorList>
    </citation>
    <scope>NUCLEOTIDE SEQUENCE [LARGE SCALE GENOMIC DNA]</scope>
    <source>
        <strain evidence="3 4">cv. Gransden 2004</strain>
    </source>
</reference>
<evidence type="ECO:0000259" key="1">
    <source>
        <dbReference type="Pfam" id="PF01693"/>
    </source>
</evidence>
<dbReference type="Proteomes" id="UP000006727">
    <property type="component" value="Chromosome 6"/>
</dbReference>
<dbReference type="EMBL" id="ABEU02000006">
    <property type="protein sequence ID" value="PNR53034.1"/>
    <property type="molecule type" value="Genomic_DNA"/>
</dbReference>
<gene>
    <name evidence="2" type="ORF">PHYPA_009409</name>
</gene>
<dbReference type="AlphaFoldDB" id="A0A2K1KGX6"/>
<dbReference type="InParanoid" id="A0A2K1KGX6"/>
<keyword evidence="4" id="KW-1185">Reference proteome</keyword>
<dbReference type="PROSITE" id="PS51257">
    <property type="entry name" value="PROKAR_LIPOPROTEIN"/>
    <property type="match status" value="1"/>
</dbReference>
<name>A0A2K1KGX6_PHYPA</name>
<dbReference type="SUPFAM" id="SSF55658">
    <property type="entry name" value="L9 N-domain-like"/>
    <property type="match status" value="1"/>
</dbReference>
<accession>A0A2K1KGX6</accession>
<feature type="domain" description="Ribonuclease H1 N-terminal" evidence="1">
    <location>
        <begin position="23"/>
        <end position="50"/>
    </location>
</feature>
<dbReference type="InterPro" id="IPR009027">
    <property type="entry name" value="Ribosomal_bL9/RNase_H1_N"/>
</dbReference>